<dbReference type="Gene3D" id="3.40.1580.20">
    <property type="entry name" value="Syd protein"/>
    <property type="match status" value="1"/>
</dbReference>
<dbReference type="GO" id="GO:0009898">
    <property type="term" value="C:cytoplasmic side of plasma membrane"/>
    <property type="evidence" value="ECO:0007669"/>
    <property type="project" value="InterPro"/>
</dbReference>
<accession>A0A0S7BV53</accession>
<reference evidence="1" key="1">
    <citation type="journal article" date="2015" name="Genome Announc.">
        <title>Draft Genome Sequence of Anaerolineae Strain TC1, a Novel Isolate from a Methanogenic Wastewater Treatment System.</title>
        <authorList>
            <person name="Matsuura N."/>
            <person name="Tourlousse D.M."/>
            <person name="Sun L."/>
            <person name="Toyonaga M."/>
            <person name="Kuroda K."/>
            <person name="Ohashi A."/>
            <person name="Cruz R."/>
            <person name="Yamaguchi T."/>
            <person name="Sekiguchi Y."/>
        </authorList>
    </citation>
    <scope>NUCLEOTIDE SEQUENCE [LARGE SCALE GENOMIC DNA]</scope>
    <source>
        <strain evidence="1">TC1</strain>
    </source>
</reference>
<dbReference type="InterPro" id="IPR038228">
    <property type="entry name" value="Syd_sf"/>
</dbReference>
<evidence type="ECO:0000313" key="2">
    <source>
        <dbReference type="Proteomes" id="UP000053370"/>
    </source>
</evidence>
<protein>
    <submittedName>
        <fullName evidence="1">Syd protein</fullName>
    </submittedName>
</protein>
<evidence type="ECO:0000313" key="1">
    <source>
        <dbReference type="EMBL" id="GAP40239.1"/>
    </source>
</evidence>
<dbReference type="EMBL" id="DF968181">
    <property type="protein sequence ID" value="GAP40239.1"/>
    <property type="molecule type" value="Genomic_DNA"/>
</dbReference>
<sequence length="183" mass="21345">MKDMKNAFEEYFKKLINFSKQTYGAKPTVTFTNGLNKELLVSKSNEEGEVEWLPQLQNIALPWNEIEGKVGFMISKELREYYTTFLFLNLSGKYGGVYLYFQPLSSQEEILRTIFRQYSDAQSVFPHSKTFLIGSANYYNDDGYHIFYDNSDLKTFCYESDTKKEILLSYSLAEVISTMEAFE</sequence>
<proteinExistence type="predicted"/>
<dbReference type="RefSeq" id="WP_062279350.1">
    <property type="nucleotide sequence ID" value="NZ_DF968181.1"/>
</dbReference>
<organism evidence="1">
    <name type="scientific">Flexilinea flocculi</name>
    <dbReference type="NCBI Taxonomy" id="1678840"/>
    <lineage>
        <taxon>Bacteria</taxon>
        <taxon>Bacillati</taxon>
        <taxon>Chloroflexota</taxon>
        <taxon>Anaerolineae</taxon>
        <taxon>Anaerolineales</taxon>
        <taxon>Anaerolineaceae</taxon>
        <taxon>Flexilinea</taxon>
    </lineage>
</organism>
<gene>
    <name evidence="1" type="ORF">ATC1_13206</name>
</gene>
<keyword evidence="2" id="KW-1185">Reference proteome</keyword>
<name>A0A0S7BV53_9CHLR</name>
<dbReference type="Proteomes" id="UP000053370">
    <property type="component" value="Unassembled WGS sequence"/>
</dbReference>
<dbReference type="AlphaFoldDB" id="A0A0S7BV53"/>